<name>A0A2G8SG88_9APHY</name>
<sequence>MESTPSKAHAAPHRLPTVVLSPSPTLISFSTGSASQSMLRRRMAAGLCSMTVVLTIESLRGHPLNFIGTVRVKDVRIESPPQISPSTSIQTRHSPISFENLFCLSPITPSDRRRPRNSRSHHLRRTVALPSLLFLLRTSILHPHPPSILIPPATASTSHTLPHTLHLLAAPILPGPPPLPSFRLLRRGPTSCRPPLAFGGTGAGAKRKRESVKFDRSAAQAAGEGSAREAKGKRGAIVTGLLRMHAKALGKGARVGAGKGREGDVCKVPSVPVRRTVSEAGVFGGGAGSGKGKEKKAEAKDGEKAEQKRNREREGVERENKNAVKRAVINALAREGIWKTHS</sequence>
<accession>A0A2G8SG88</accession>
<feature type="compositionally biased region" description="Basic and acidic residues" evidence="1">
    <location>
        <begin position="291"/>
        <end position="322"/>
    </location>
</feature>
<keyword evidence="3" id="KW-1185">Reference proteome</keyword>
<organism evidence="2 3">
    <name type="scientific">Ganoderma sinense ZZ0214-1</name>
    <dbReference type="NCBI Taxonomy" id="1077348"/>
    <lineage>
        <taxon>Eukaryota</taxon>
        <taxon>Fungi</taxon>
        <taxon>Dikarya</taxon>
        <taxon>Basidiomycota</taxon>
        <taxon>Agaricomycotina</taxon>
        <taxon>Agaricomycetes</taxon>
        <taxon>Polyporales</taxon>
        <taxon>Polyporaceae</taxon>
        <taxon>Ganoderma</taxon>
    </lineage>
</organism>
<gene>
    <name evidence="2" type="ORF">GSI_04903</name>
</gene>
<protein>
    <submittedName>
        <fullName evidence="2">Uncharacterized protein</fullName>
    </submittedName>
</protein>
<dbReference type="OrthoDB" id="5599874at2759"/>
<dbReference type="EMBL" id="AYKW01000009">
    <property type="protein sequence ID" value="PIL32786.1"/>
    <property type="molecule type" value="Genomic_DNA"/>
</dbReference>
<reference evidence="2 3" key="1">
    <citation type="journal article" date="2015" name="Sci. Rep.">
        <title>Chromosome-level genome map provides insights into diverse defense mechanisms in the medicinal fungus Ganoderma sinense.</title>
        <authorList>
            <person name="Zhu Y."/>
            <person name="Xu J."/>
            <person name="Sun C."/>
            <person name="Zhou S."/>
            <person name="Xu H."/>
            <person name="Nelson D.R."/>
            <person name="Qian J."/>
            <person name="Song J."/>
            <person name="Luo H."/>
            <person name="Xiang L."/>
            <person name="Li Y."/>
            <person name="Xu Z."/>
            <person name="Ji A."/>
            <person name="Wang L."/>
            <person name="Lu S."/>
            <person name="Hayward A."/>
            <person name="Sun W."/>
            <person name="Li X."/>
            <person name="Schwartz D.C."/>
            <person name="Wang Y."/>
            <person name="Chen S."/>
        </authorList>
    </citation>
    <scope>NUCLEOTIDE SEQUENCE [LARGE SCALE GENOMIC DNA]</scope>
    <source>
        <strain evidence="2 3">ZZ0214-1</strain>
    </source>
</reference>
<comment type="caution">
    <text evidence="2">The sequence shown here is derived from an EMBL/GenBank/DDBJ whole genome shotgun (WGS) entry which is preliminary data.</text>
</comment>
<evidence type="ECO:0000256" key="1">
    <source>
        <dbReference type="SAM" id="MobiDB-lite"/>
    </source>
</evidence>
<evidence type="ECO:0000313" key="2">
    <source>
        <dbReference type="EMBL" id="PIL32786.1"/>
    </source>
</evidence>
<dbReference type="AlphaFoldDB" id="A0A2G8SG88"/>
<evidence type="ECO:0000313" key="3">
    <source>
        <dbReference type="Proteomes" id="UP000230002"/>
    </source>
</evidence>
<dbReference type="Proteomes" id="UP000230002">
    <property type="component" value="Unassembled WGS sequence"/>
</dbReference>
<proteinExistence type="predicted"/>
<feature type="region of interest" description="Disordered" evidence="1">
    <location>
        <begin position="279"/>
        <end position="322"/>
    </location>
</feature>